<evidence type="ECO:0000259" key="4">
    <source>
        <dbReference type="Pfam" id="PF05223"/>
    </source>
</evidence>
<reference evidence="5 6" key="1">
    <citation type="submission" date="2018-11" db="EMBL/GenBank/DDBJ databases">
        <title>Trebonia kvetii gen.nov., sp.nov., a novel acidophilic actinobacterium, and proposal of the new actinobacterial family Treboniaceae fam. nov.</title>
        <authorList>
            <person name="Rapoport D."/>
            <person name="Sagova-Mareckova M."/>
            <person name="Sedlacek I."/>
            <person name="Provaznik J."/>
            <person name="Kralova S."/>
            <person name="Pavlinic D."/>
            <person name="Benes V."/>
            <person name="Kopecky J."/>
        </authorList>
    </citation>
    <scope>NUCLEOTIDE SEQUENCE [LARGE SCALE GENOMIC DNA]</scope>
    <source>
        <strain evidence="5 6">15Tr583</strain>
    </source>
</reference>
<gene>
    <name evidence="5" type="ORF">EAS64_23960</name>
</gene>
<dbReference type="PANTHER" id="PTHR30627">
    <property type="entry name" value="PEPTIDOGLYCAN D,D-TRANSPEPTIDASE"/>
    <property type="match status" value="1"/>
</dbReference>
<feature type="compositionally biased region" description="Low complexity" evidence="1">
    <location>
        <begin position="77"/>
        <end position="99"/>
    </location>
</feature>
<evidence type="ECO:0000313" key="6">
    <source>
        <dbReference type="Proteomes" id="UP000460272"/>
    </source>
</evidence>
<sequence>MTSDPRPSSSPPWETPGGQPDKPAPGQYPQGQHGQGSGQDGHGQQRYGQSSYGTPGYGADGYGAPSSAPQGYGQQGYGQQNYGQSNHAQSNYGQPNYGQQGYGQAGYGQQGYQQQGYGQQQYSQQGHVQPGYGQQGYQQQGYGQQNYGQQGHAPGYGQQPPGGQPSGGQQPGYGPQPPGHGTGQGSRGGGGRRGRTGGGRRRTVLISVISGVTALAVAAALVFVFVIKRGPGIPATGMIPTGSTPQQDARQVASTFLTAWKKGKLAKAGNLTDHPAAASAGLAAFAKDLNTGALSFAQDSITAVPGSTSAAPREKVTFAVTTSVAATAGSSAERGMWSYHSALTVYQQANSNVWFVAWRPDVLAPNLTAKTHLMAVSVAPSVTMVSDANGGDLTSYGDPGLTNIANLLKKGAPPGQGKPGLDVQIETTAGKVVKGSQAQILNPENIQSLATTISSTAEAAARNAVAMHKQSSMVVIQPSTGRILAIANNAGFNDFALTAAVSPGSTMKVITSAALFNAGVLTPSTPVACPKTFTVTGNTFHNDKGETEPPSTPFIDDFAQSCNNAFTSQYQHLTGALAGTASKYFGLNQKWNIGIGSLSAPYFNAPASASGSELAQEAFGQGALTASPIAMASVAATVDTGTFKQPILVAGTKQAAATPLPATTDADLKEMMQAVVSRGTAAGMGFGPTVYAKTGTADIQKQGKPNSWLIAFDPNKDVAVAALVLDAGYGAEFAGPEVVSFLNAY</sequence>
<evidence type="ECO:0000256" key="1">
    <source>
        <dbReference type="SAM" id="MobiDB-lite"/>
    </source>
</evidence>
<keyword evidence="2" id="KW-1133">Transmembrane helix</keyword>
<dbReference type="OrthoDB" id="5241017at2"/>
<dbReference type="GO" id="GO:0005886">
    <property type="term" value="C:plasma membrane"/>
    <property type="evidence" value="ECO:0007669"/>
    <property type="project" value="TreeGrafter"/>
</dbReference>
<dbReference type="GO" id="GO:0008658">
    <property type="term" value="F:penicillin binding"/>
    <property type="evidence" value="ECO:0007669"/>
    <property type="project" value="InterPro"/>
</dbReference>
<dbReference type="PANTHER" id="PTHR30627:SF24">
    <property type="entry name" value="PENICILLIN-BINDING PROTEIN 4B"/>
    <property type="match status" value="1"/>
</dbReference>
<feature type="transmembrane region" description="Helical" evidence="2">
    <location>
        <begin position="203"/>
        <end position="227"/>
    </location>
</feature>
<dbReference type="EMBL" id="RPFW01000004">
    <property type="protein sequence ID" value="TVZ03448.1"/>
    <property type="molecule type" value="Genomic_DNA"/>
</dbReference>
<keyword evidence="2" id="KW-0472">Membrane</keyword>
<dbReference type="Proteomes" id="UP000460272">
    <property type="component" value="Unassembled WGS sequence"/>
</dbReference>
<dbReference type="GO" id="GO:0071555">
    <property type="term" value="P:cell wall organization"/>
    <property type="evidence" value="ECO:0007669"/>
    <property type="project" value="TreeGrafter"/>
</dbReference>
<dbReference type="InterPro" id="IPR012338">
    <property type="entry name" value="Beta-lactam/transpept-like"/>
</dbReference>
<dbReference type="InterPro" id="IPR050515">
    <property type="entry name" value="Beta-lactam/transpept"/>
</dbReference>
<feature type="compositionally biased region" description="Low complexity" evidence="1">
    <location>
        <begin position="110"/>
        <end position="161"/>
    </location>
</feature>
<dbReference type="SUPFAM" id="SSF56601">
    <property type="entry name" value="beta-lactamase/transpeptidase-like"/>
    <property type="match status" value="1"/>
</dbReference>
<dbReference type="AlphaFoldDB" id="A0A6P2BWX7"/>
<feature type="domain" description="Penicillin-binding protein transpeptidase" evidence="3">
    <location>
        <begin position="472"/>
        <end position="731"/>
    </location>
</feature>
<accession>A0A6P2BWX7</accession>
<evidence type="ECO:0000259" key="3">
    <source>
        <dbReference type="Pfam" id="PF00905"/>
    </source>
</evidence>
<keyword evidence="2" id="KW-0812">Transmembrane</keyword>
<dbReference type="Pfam" id="PF05223">
    <property type="entry name" value="MecA_N"/>
    <property type="match status" value="1"/>
</dbReference>
<dbReference type="Gene3D" id="3.40.710.10">
    <property type="entry name" value="DD-peptidase/beta-lactamase superfamily"/>
    <property type="match status" value="1"/>
</dbReference>
<proteinExistence type="predicted"/>
<dbReference type="Pfam" id="PF00905">
    <property type="entry name" value="Transpeptidase"/>
    <property type="match status" value="1"/>
</dbReference>
<organism evidence="5 6">
    <name type="scientific">Trebonia kvetii</name>
    <dbReference type="NCBI Taxonomy" id="2480626"/>
    <lineage>
        <taxon>Bacteria</taxon>
        <taxon>Bacillati</taxon>
        <taxon>Actinomycetota</taxon>
        <taxon>Actinomycetes</taxon>
        <taxon>Streptosporangiales</taxon>
        <taxon>Treboniaceae</taxon>
        <taxon>Trebonia</taxon>
    </lineage>
</organism>
<evidence type="ECO:0000256" key="2">
    <source>
        <dbReference type="SAM" id="Phobius"/>
    </source>
</evidence>
<dbReference type="GO" id="GO:0071972">
    <property type="term" value="F:peptidoglycan L,D-transpeptidase activity"/>
    <property type="evidence" value="ECO:0007669"/>
    <property type="project" value="TreeGrafter"/>
</dbReference>
<dbReference type="GO" id="GO:0046677">
    <property type="term" value="P:response to antibiotic"/>
    <property type="evidence" value="ECO:0007669"/>
    <property type="project" value="InterPro"/>
</dbReference>
<feature type="compositionally biased region" description="Gly residues" evidence="1">
    <location>
        <begin position="100"/>
        <end position="109"/>
    </location>
</feature>
<keyword evidence="6" id="KW-1185">Reference proteome</keyword>
<feature type="region of interest" description="Disordered" evidence="1">
    <location>
        <begin position="1"/>
        <end position="199"/>
    </location>
</feature>
<protein>
    <submittedName>
        <fullName evidence="5">Penicillin-binding protein</fullName>
    </submittedName>
</protein>
<dbReference type="RefSeq" id="WP_145856223.1">
    <property type="nucleotide sequence ID" value="NZ_RPFW01000004.1"/>
</dbReference>
<comment type="caution">
    <text evidence="5">The sequence shown here is derived from an EMBL/GenBank/DDBJ whole genome shotgun (WGS) entry which is preliminary data.</text>
</comment>
<name>A0A6P2BWX7_9ACTN</name>
<dbReference type="InterPro" id="IPR001460">
    <property type="entry name" value="PCN-bd_Tpept"/>
</dbReference>
<feature type="compositionally biased region" description="Basic residues" evidence="1">
    <location>
        <begin position="190"/>
        <end position="199"/>
    </location>
</feature>
<evidence type="ECO:0000313" key="5">
    <source>
        <dbReference type="EMBL" id="TVZ03448.1"/>
    </source>
</evidence>
<feature type="compositionally biased region" description="Gly residues" evidence="1">
    <location>
        <begin position="180"/>
        <end position="189"/>
    </location>
</feature>
<feature type="domain" description="NTF2-like N-terminal transpeptidase" evidence="4">
    <location>
        <begin position="249"/>
        <end position="369"/>
    </location>
</feature>
<dbReference type="InterPro" id="IPR007887">
    <property type="entry name" value="MecA_N"/>
</dbReference>